<dbReference type="SUPFAM" id="SSF48024">
    <property type="entry name" value="N-terminal domain of DnaB helicase"/>
    <property type="match status" value="1"/>
</dbReference>
<dbReference type="InterPro" id="IPR007693">
    <property type="entry name" value="DNA_helicase_DnaB-like_N"/>
</dbReference>
<keyword evidence="3 13" id="KW-0235">DNA replication</keyword>
<keyword evidence="8 13" id="KW-0238">DNA-binding</keyword>
<dbReference type="Pfam" id="PF03796">
    <property type="entry name" value="DnaB_C"/>
    <property type="match status" value="1"/>
</dbReference>
<dbReference type="Proteomes" id="UP000245802">
    <property type="component" value="Chromosome"/>
</dbReference>
<evidence type="ECO:0000259" key="15">
    <source>
        <dbReference type="PROSITE" id="PS51199"/>
    </source>
</evidence>
<dbReference type="Gene3D" id="1.10.860.10">
    <property type="entry name" value="DNAb Helicase, Chain A"/>
    <property type="match status" value="1"/>
</dbReference>
<evidence type="ECO:0000256" key="7">
    <source>
        <dbReference type="ARBA" id="ARBA00022840"/>
    </source>
</evidence>
<dbReference type="EMBL" id="CP025958">
    <property type="protein sequence ID" value="AWM37439.1"/>
    <property type="molecule type" value="Genomic_DNA"/>
</dbReference>
<dbReference type="PANTHER" id="PTHR30153">
    <property type="entry name" value="REPLICATIVE DNA HELICASE DNAB"/>
    <property type="match status" value="1"/>
</dbReference>
<dbReference type="PROSITE" id="PS51199">
    <property type="entry name" value="SF4_HELICASE"/>
    <property type="match status" value="1"/>
</dbReference>
<proteinExistence type="inferred from homology"/>
<keyword evidence="5 13" id="KW-0378">Hydrolase</keyword>
<comment type="similarity">
    <text evidence="1 13">Belongs to the helicase family. DnaB subfamily.</text>
</comment>
<gene>
    <name evidence="16" type="primary">dnaB</name>
    <name evidence="16" type="ORF">C1280_10715</name>
</gene>
<dbReference type="PANTHER" id="PTHR30153:SF2">
    <property type="entry name" value="REPLICATIVE DNA HELICASE"/>
    <property type="match status" value="1"/>
</dbReference>
<dbReference type="CDD" id="cd00984">
    <property type="entry name" value="DnaB_C"/>
    <property type="match status" value="1"/>
</dbReference>
<evidence type="ECO:0000256" key="11">
    <source>
        <dbReference type="ARBA" id="ARBA00048954"/>
    </source>
</evidence>
<dbReference type="GO" id="GO:1990077">
    <property type="term" value="C:primosome complex"/>
    <property type="evidence" value="ECO:0007669"/>
    <property type="project" value="UniProtKB-UniRule"/>
</dbReference>
<dbReference type="EC" id="5.6.2.3" evidence="12 13"/>
<evidence type="ECO:0000256" key="9">
    <source>
        <dbReference type="ARBA" id="ARBA00023235"/>
    </source>
</evidence>
<dbReference type="GO" id="GO:0005829">
    <property type="term" value="C:cytosol"/>
    <property type="evidence" value="ECO:0007669"/>
    <property type="project" value="TreeGrafter"/>
</dbReference>
<feature type="region of interest" description="Disordered" evidence="14">
    <location>
        <begin position="375"/>
        <end position="395"/>
    </location>
</feature>
<evidence type="ECO:0000256" key="12">
    <source>
        <dbReference type="NCBIfam" id="TIGR00665"/>
    </source>
</evidence>
<dbReference type="InterPro" id="IPR036185">
    <property type="entry name" value="DNA_heli_DnaB-like_N_sf"/>
</dbReference>
<dbReference type="SUPFAM" id="SSF52540">
    <property type="entry name" value="P-loop containing nucleoside triphosphate hydrolases"/>
    <property type="match status" value="1"/>
</dbReference>
<evidence type="ECO:0000256" key="1">
    <source>
        <dbReference type="ARBA" id="ARBA00008428"/>
    </source>
</evidence>
<dbReference type="GO" id="GO:0006269">
    <property type="term" value="P:DNA replication, synthesis of primer"/>
    <property type="evidence" value="ECO:0007669"/>
    <property type="project" value="UniProtKB-UniRule"/>
</dbReference>
<dbReference type="OrthoDB" id="9773982at2"/>
<dbReference type="KEGG" id="gog:C1280_10715"/>
<comment type="function">
    <text evidence="10 13">The main replicative DNA helicase, it participates in initiation and elongation during chromosome replication. Travels ahead of the DNA replisome, separating dsDNA into templates for DNA synthesis. A processive ATP-dependent 5'-3' DNA helicase it has DNA-dependent ATPase activity.</text>
</comment>
<dbReference type="GO" id="GO:0016887">
    <property type="term" value="F:ATP hydrolysis activity"/>
    <property type="evidence" value="ECO:0007669"/>
    <property type="project" value="RHEA"/>
</dbReference>
<evidence type="ECO:0000256" key="8">
    <source>
        <dbReference type="ARBA" id="ARBA00023125"/>
    </source>
</evidence>
<keyword evidence="7 13" id="KW-0067">ATP-binding</keyword>
<organism evidence="16 17">
    <name type="scientific">Gemmata obscuriglobus</name>
    <dbReference type="NCBI Taxonomy" id="114"/>
    <lineage>
        <taxon>Bacteria</taxon>
        <taxon>Pseudomonadati</taxon>
        <taxon>Planctomycetota</taxon>
        <taxon>Planctomycetia</taxon>
        <taxon>Gemmatales</taxon>
        <taxon>Gemmataceae</taxon>
        <taxon>Gemmata</taxon>
    </lineage>
</organism>
<evidence type="ECO:0000256" key="2">
    <source>
        <dbReference type="ARBA" id="ARBA00022515"/>
    </source>
</evidence>
<feature type="compositionally biased region" description="Basic and acidic residues" evidence="14">
    <location>
        <begin position="376"/>
        <end position="394"/>
    </location>
</feature>
<dbReference type="Gene3D" id="3.40.50.300">
    <property type="entry name" value="P-loop containing nucleotide triphosphate hydrolases"/>
    <property type="match status" value="1"/>
</dbReference>
<comment type="catalytic activity">
    <reaction evidence="11 13">
        <text>ATP + H2O = ADP + phosphate + H(+)</text>
        <dbReference type="Rhea" id="RHEA:13065"/>
        <dbReference type="ChEBI" id="CHEBI:15377"/>
        <dbReference type="ChEBI" id="CHEBI:15378"/>
        <dbReference type="ChEBI" id="CHEBI:30616"/>
        <dbReference type="ChEBI" id="CHEBI:43474"/>
        <dbReference type="ChEBI" id="CHEBI:456216"/>
        <dbReference type="EC" id="5.6.2.3"/>
    </reaction>
</comment>
<dbReference type="InterPro" id="IPR007692">
    <property type="entry name" value="DNA_helicase_DnaB"/>
</dbReference>
<name>A0A2Z3GSR9_9BACT</name>
<keyword evidence="4 13" id="KW-0547">Nucleotide-binding</keyword>
<keyword evidence="6 13" id="KW-0347">Helicase</keyword>
<dbReference type="InterPro" id="IPR027417">
    <property type="entry name" value="P-loop_NTPase"/>
</dbReference>
<evidence type="ECO:0000256" key="13">
    <source>
        <dbReference type="RuleBase" id="RU362085"/>
    </source>
</evidence>
<protein>
    <recommendedName>
        <fullName evidence="12 13">Replicative DNA helicase</fullName>
        <ecNumber evidence="12 13">5.6.2.3</ecNumber>
    </recommendedName>
</protein>
<dbReference type="InterPro" id="IPR007694">
    <property type="entry name" value="DNA_helicase_DnaB-like_C"/>
</dbReference>
<keyword evidence="2 13" id="KW-0639">Primosome</keyword>
<evidence type="ECO:0000256" key="4">
    <source>
        <dbReference type="ARBA" id="ARBA00022741"/>
    </source>
</evidence>
<reference evidence="16 17" key="1">
    <citation type="submission" date="2018-01" db="EMBL/GenBank/DDBJ databases">
        <title>G. obscuriglobus.</title>
        <authorList>
            <person name="Franke J."/>
            <person name="Blomberg W."/>
            <person name="Selmecki A."/>
        </authorList>
    </citation>
    <scope>NUCLEOTIDE SEQUENCE [LARGE SCALE GENOMIC DNA]</scope>
    <source>
        <strain evidence="16 17">DSM 5831</strain>
    </source>
</reference>
<dbReference type="RefSeq" id="WP_010038663.1">
    <property type="nucleotide sequence ID" value="NZ_CP025958.1"/>
</dbReference>
<evidence type="ECO:0000256" key="5">
    <source>
        <dbReference type="ARBA" id="ARBA00022801"/>
    </source>
</evidence>
<dbReference type="Pfam" id="PF00772">
    <property type="entry name" value="DnaB"/>
    <property type="match status" value="1"/>
</dbReference>
<feature type="domain" description="SF4 helicase" evidence="15">
    <location>
        <begin position="181"/>
        <end position="454"/>
    </location>
</feature>
<dbReference type="NCBIfam" id="TIGR00665">
    <property type="entry name" value="DnaB"/>
    <property type="match status" value="1"/>
</dbReference>
<dbReference type="AlphaFoldDB" id="A0A2Z3GSR9"/>
<dbReference type="FunFam" id="1.10.860.10:FF:000001">
    <property type="entry name" value="Replicative DNA helicase"/>
    <property type="match status" value="1"/>
</dbReference>
<dbReference type="GO" id="GO:0043139">
    <property type="term" value="F:5'-3' DNA helicase activity"/>
    <property type="evidence" value="ECO:0007669"/>
    <property type="project" value="UniProtKB-EC"/>
</dbReference>
<keyword evidence="9" id="KW-0413">Isomerase</keyword>
<evidence type="ECO:0000256" key="10">
    <source>
        <dbReference type="ARBA" id="ARBA00044932"/>
    </source>
</evidence>
<evidence type="ECO:0000313" key="16">
    <source>
        <dbReference type="EMBL" id="AWM37439.1"/>
    </source>
</evidence>
<sequence length="460" mass="51689">MSSDPLTDRLPPQNRDAERGVLGGILRDPDTLSTVQQHIIADNFYFDAHQKIYQAMSDLATENQPIDLVILYDKLRKNKQIEDIGGKEYLVDLWEAVPTGANAEYHAKLVKDTAMVRGLIHASNEILRDAYDRTQSGDELVSQAERKIMEVAKQGMVGETAALSTVVKEAFDRLDSRIGQDNLAISGLPTGYVDIDNMTAGLHKTELVIIAARPSVGKTAFALNLVRNVITQGHETGEPPVALFFSLEMARIELAERLLCCESRVDSHKVRKGLLNSDDIQKLMAAGDTLRKCRLYIDDTPSRTMIQIAASARRLMKKHEKEGGLKLIVIDYLQLIEPENRRDPRQEQVAQISRRLKFLARELHIPVIALAQVNRASEDRQDHKPRLSDLRESGSIEQDADTAWMLHRPGKFDGQTDDNVLEIIIAKQRNGPTGEVTLTWRKEYNRYENYIADVGMGDGM</sequence>
<keyword evidence="17" id="KW-1185">Reference proteome</keyword>
<evidence type="ECO:0000313" key="17">
    <source>
        <dbReference type="Proteomes" id="UP000245802"/>
    </source>
</evidence>
<evidence type="ECO:0000256" key="6">
    <source>
        <dbReference type="ARBA" id="ARBA00022806"/>
    </source>
</evidence>
<evidence type="ECO:0000256" key="14">
    <source>
        <dbReference type="SAM" id="MobiDB-lite"/>
    </source>
</evidence>
<dbReference type="GO" id="GO:0005524">
    <property type="term" value="F:ATP binding"/>
    <property type="evidence" value="ECO:0007669"/>
    <property type="project" value="UniProtKB-UniRule"/>
</dbReference>
<dbReference type="InterPro" id="IPR016136">
    <property type="entry name" value="DNA_helicase_N/primase_C"/>
</dbReference>
<evidence type="ECO:0000256" key="3">
    <source>
        <dbReference type="ARBA" id="ARBA00022705"/>
    </source>
</evidence>
<accession>A0A2Z3GSR9</accession>
<dbReference type="GO" id="GO:0003677">
    <property type="term" value="F:DNA binding"/>
    <property type="evidence" value="ECO:0007669"/>
    <property type="project" value="UniProtKB-UniRule"/>
</dbReference>